<feature type="transmembrane region" description="Helical" evidence="6">
    <location>
        <begin position="415"/>
        <end position="440"/>
    </location>
</feature>
<feature type="transmembrane region" description="Helical" evidence="6">
    <location>
        <begin position="129"/>
        <end position="146"/>
    </location>
</feature>
<keyword evidence="5 6" id="KW-0472">Membrane</keyword>
<protein>
    <recommendedName>
        <fullName evidence="6">Choline transporter-like protein</fullName>
    </recommendedName>
</protein>
<keyword evidence="4 6" id="KW-1133">Transmembrane helix</keyword>
<dbReference type="PANTHER" id="PTHR12385">
    <property type="entry name" value="CHOLINE TRANSPORTER-LIKE (SLC FAMILY 44)"/>
    <property type="match status" value="1"/>
</dbReference>
<dbReference type="EMBL" id="JALJOT010000001">
    <property type="protein sequence ID" value="KAK9918484.1"/>
    <property type="molecule type" value="Genomic_DNA"/>
</dbReference>
<feature type="transmembrane region" description="Helical" evidence="6">
    <location>
        <begin position="26"/>
        <end position="47"/>
    </location>
</feature>
<feature type="transmembrane region" description="Helical" evidence="6">
    <location>
        <begin position="312"/>
        <end position="330"/>
    </location>
</feature>
<dbReference type="InterPro" id="IPR007603">
    <property type="entry name" value="Choline_transptr-like"/>
</dbReference>
<feature type="transmembrane region" description="Helical" evidence="6">
    <location>
        <begin position="351"/>
        <end position="370"/>
    </location>
</feature>
<name>A0ABR2Z4S9_9CHLO</name>
<feature type="transmembrane region" description="Helical" evidence="6">
    <location>
        <begin position="193"/>
        <end position="217"/>
    </location>
</feature>
<accession>A0ABR2Z4S9</accession>
<feature type="transmembrane region" description="Helical" evidence="6">
    <location>
        <begin position="95"/>
        <end position="117"/>
    </location>
</feature>
<dbReference type="Proteomes" id="UP001491310">
    <property type="component" value="Unassembled WGS sequence"/>
</dbReference>
<proteinExistence type="inferred from homology"/>
<reference evidence="7 8" key="1">
    <citation type="journal article" date="2024" name="Nat. Commun.">
        <title>Phylogenomics reveals the evolutionary origins of lichenization in chlorophyte algae.</title>
        <authorList>
            <person name="Puginier C."/>
            <person name="Libourel C."/>
            <person name="Otte J."/>
            <person name="Skaloud P."/>
            <person name="Haon M."/>
            <person name="Grisel S."/>
            <person name="Petersen M."/>
            <person name="Berrin J.G."/>
            <person name="Delaux P.M."/>
            <person name="Dal Grande F."/>
            <person name="Keller J."/>
        </authorList>
    </citation>
    <scope>NUCLEOTIDE SEQUENCE [LARGE SCALE GENOMIC DNA]</scope>
    <source>
        <strain evidence="7 8">SAG 216-7</strain>
    </source>
</reference>
<evidence type="ECO:0000256" key="6">
    <source>
        <dbReference type="RuleBase" id="RU368066"/>
    </source>
</evidence>
<comment type="caution">
    <text evidence="7">The sequence shown here is derived from an EMBL/GenBank/DDBJ whole genome shotgun (WGS) entry which is preliminary data.</text>
</comment>
<dbReference type="PANTHER" id="PTHR12385:SF98">
    <property type="entry name" value="CHOLINE TRANSPORTER-LIKE PROTEIN"/>
    <property type="match status" value="1"/>
</dbReference>
<evidence type="ECO:0000256" key="4">
    <source>
        <dbReference type="ARBA" id="ARBA00022989"/>
    </source>
</evidence>
<evidence type="ECO:0000313" key="8">
    <source>
        <dbReference type="Proteomes" id="UP001491310"/>
    </source>
</evidence>
<keyword evidence="3 6" id="KW-0812">Transmembrane</keyword>
<sequence>MAPPQDSDPLIVGSLFNYRNRKSVDVPWGILYLIFLALTVCGGVYGITNRNREFSKAFEQDYMADPRNCPLHGNRQLLEDAEPEIIDLPMFFRQAALWLAISAAVSVLLGIVFLMIFKYQPHAATKATIVAQVAAPAAMGFATLFAGQVGGGIMLLGLAALGALAFYLWRNEIELCARLLGVAAHGLHDNPGLVALVVVAKLVMVFLVLPIFAFLFASYTNGGVVPNAERVEVAGGQCRDEQGQTVPCCAWQADSWVPAYMSFASVTMLWTVFLFGQFRIFTISGTIAQWYFAPAGAEDALKGSTLRTVRFALGPQFGTLALGAAVLTAIQLMRQALQRAQERRRQEGESVATLVWSLLACCLQCIWGLIEYITKFATVRAAITGEAFFEAGRNVTQLLTRNFLKAYGVWWFPPLVLQMAAFALSATWGVLIFGISYFAWHSQEHAQAQAALLGVLSFFMAWVVQAFFAAVLLDIVDAVFICYAMDKDTQSVTRLEVHEVFSQVPVGVAVEQPGGEYSYGAPVTGGYVPPSHPAAATGEYGGVPPPQLARPGHFYDSHARV</sequence>
<evidence type="ECO:0000256" key="2">
    <source>
        <dbReference type="ARBA" id="ARBA00007168"/>
    </source>
</evidence>
<comment type="function">
    <text evidence="6">Choline transporter.</text>
</comment>
<keyword evidence="8" id="KW-1185">Reference proteome</keyword>
<evidence type="ECO:0000256" key="5">
    <source>
        <dbReference type="ARBA" id="ARBA00023136"/>
    </source>
</evidence>
<dbReference type="Pfam" id="PF04515">
    <property type="entry name" value="Choline_transpo"/>
    <property type="match status" value="1"/>
</dbReference>
<feature type="transmembrane region" description="Helical" evidence="6">
    <location>
        <begin position="153"/>
        <end position="169"/>
    </location>
</feature>
<comment type="subcellular location">
    <subcellularLocation>
        <location evidence="6">Cell membrane</location>
        <topology evidence="6">Multi-pass membrane protein</topology>
    </subcellularLocation>
    <subcellularLocation>
        <location evidence="1">Membrane</location>
        <topology evidence="1">Multi-pass membrane protein</topology>
    </subcellularLocation>
</comment>
<evidence type="ECO:0000256" key="1">
    <source>
        <dbReference type="ARBA" id="ARBA00004141"/>
    </source>
</evidence>
<evidence type="ECO:0000313" key="7">
    <source>
        <dbReference type="EMBL" id="KAK9918484.1"/>
    </source>
</evidence>
<comment type="similarity">
    <text evidence="2 6">Belongs to the CTL (choline transporter-like) family.</text>
</comment>
<organism evidence="7 8">
    <name type="scientific">Coccomyxa subellipsoidea</name>
    <dbReference type="NCBI Taxonomy" id="248742"/>
    <lineage>
        <taxon>Eukaryota</taxon>
        <taxon>Viridiplantae</taxon>
        <taxon>Chlorophyta</taxon>
        <taxon>core chlorophytes</taxon>
        <taxon>Trebouxiophyceae</taxon>
        <taxon>Trebouxiophyceae incertae sedis</taxon>
        <taxon>Coccomyxaceae</taxon>
        <taxon>Coccomyxa</taxon>
    </lineage>
</organism>
<feature type="transmembrane region" description="Helical" evidence="6">
    <location>
        <begin position="452"/>
        <end position="473"/>
    </location>
</feature>
<gene>
    <name evidence="7" type="ORF">WJX75_004393</name>
</gene>
<feature type="transmembrane region" description="Helical" evidence="6">
    <location>
        <begin position="269"/>
        <end position="292"/>
    </location>
</feature>
<evidence type="ECO:0000256" key="3">
    <source>
        <dbReference type="ARBA" id="ARBA00022692"/>
    </source>
</evidence>